<evidence type="ECO:0000256" key="2">
    <source>
        <dbReference type="SAM" id="Phobius"/>
    </source>
</evidence>
<keyword evidence="2" id="KW-1133">Transmembrane helix</keyword>
<keyword evidence="2" id="KW-0812">Transmembrane</keyword>
<keyword evidence="4" id="KW-1185">Reference proteome</keyword>
<reference evidence="3" key="1">
    <citation type="journal article" date="2020" name="bioRxiv">
        <title>Chromosome-level reference genome of the European wasp spider Argiope bruennichi: a resource for studies on range expansion and evolutionary adaptation.</title>
        <authorList>
            <person name="Sheffer M.M."/>
            <person name="Hoppe A."/>
            <person name="Krehenwinkel H."/>
            <person name="Uhl G."/>
            <person name="Kuss A.W."/>
            <person name="Jensen L."/>
            <person name="Jensen C."/>
            <person name="Gillespie R.G."/>
            <person name="Hoff K.J."/>
            <person name="Prost S."/>
        </authorList>
    </citation>
    <scope>NUCLEOTIDE SEQUENCE</scope>
</reference>
<protein>
    <submittedName>
        <fullName evidence="3">Uncharacterized protein</fullName>
    </submittedName>
</protein>
<evidence type="ECO:0000313" key="3">
    <source>
        <dbReference type="EMBL" id="KAF8791974.1"/>
    </source>
</evidence>
<dbReference type="AlphaFoldDB" id="A0A8T0FL93"/>
<evidence type="ECO:0000313" key="4">
    <source>
        <dbReference type="Proteomes" id="UP000807504"/>
    </source>
</evidence>
<proteinExistence type="predicted"/>
<evidence type="ECO:0000256" key="1">
    <source>
        <dbReference type="SAM" id="MobiDB-lite"/>
    </source>
</evidence>
<organism evidence="3 4">
    <name type="scientific">Argiope bruennichi</name>
    <name type="common">Wasp spider</name>
    <name type="synonym">Aranea bruennichi</name>
    <dbReference type="NCBI Taxonomy" id="94029"/>
    <lineage>
        <taxon>Eukaryota</taxon>
        <taxon>Metazoa</taxon>
        <taxon>Ecdysozoa</taxon>
        <taxon>Arthropoda</taxon>
        <taxon>Chelicerata</taxon>
        <taxon>Arachnida</taxon>
        <taxon>Araneae</taxon>
        <taxon>Araneomorphae</taxon>
        <taxon>Entelegynae</taxon>
        <taxon>Araneoidea</taxon>
        <taxon>Araneidae</taxon>
        <taxon>Argiope</taxon>
    </lineage>
</organism>
<feature type="region of interest" description="Disordered" evidence="1">
    <location>
        <begin position="66"/>
        <end position="127"/>
    </location>
</feature>
<sequence>MNWPLGPKSSKVFKIADGNIILMKLKTKSGDVHLRPTLRLYPLKSRNDKESEAVIEFPLPSMIRTRSRSRSRGRGDLDINPFTGTTRRGTRYSLGSHDPRSPKKSIRRHSESRMEYGGRGSGSEVEPRRPSRLYIFFENLIINISETFDILGKKSLATMEAVLEMILNCLINFIFLIRRILRLDSSSYDRSAARNDIVSFLSVGFWSLIVTLFFIPTGS</sequence>
<feature type="transmembrane region" description="Helical" evidence="2">
    <location>
        <begin position="156"/>
        <end position="177"/>
    </location>
</feature>
<keyword evidence="2" id="KW-0472">Membrane</keyword>
<comment type="caution">
    <text evidence="3">The sequence shown here is derived from an EMBL/GenBank/DDBJ whole genome shotgun (WGS) entry which is preliminary data.</text>
</comment>
<dbReference type="Proteomes" id="UP000807504">
    <property type="component" value="Unassembled WGS sequence"/>
</dbReference>
<dbReference type="EMBL" id="JABXBU010000003">
    <property type="protein sequence ID" value="KAF8791974.1"/>
    <property type="molecule type" value="Genomic_DNA"/>
</dbReference>
<gene>
    <name evidence="3" type="ORF">HNY73_003630</name>
</gene>
<reference evidence="3" key="2">
    <citation type="submission" date="2020-06" db="EMBL/GenBank/DDBJ databases">
        <authorList>
            <person name="Sheffer M."/>
        </authorList>
    </citation>
    <scope>NUCLEOTIDE SEQUENCE</scope>
</reference>
<accession>A0A8T0FL93</accession>
<feature type="transmembrane region" description="Helical" evidence="2">
    <location>
        <begin position="197"/>
        <end position="215"/>
    </location>
</feature>
<name>A0A8T0FL93_ARGBR</name>